<proteinExistence type="predicted"/>
<evidence type="ECO:0000313" key="1">
    <source>
        <dbReference type="EMBL" id="ASG63919.1"/>
    </source>
</evidence>
<evidence type="ECO:0000313" key="2">
    <source>
        <dbReference type="Proteomes" id="UP000197098"/>
    </source>
</evidence>
<accession>A0A248KK49</accession>
<protein>
    <submittedName>
        <fullName evidence="1">Uncharacterized protein</fullName>
    </submittedName>
</protein>
<dbReference type="Proteomes" id="UP000197098">
    <property type="component" value="Chromosome"/>
</dbReference>
<name>A0A248KK49_9ENTR</name>
<reference evidence="1 2" key="1">
    <citation type="submission" date="2017-06" db="EMBL/GenBank/DDBJ databases">
        <title>Origin of plasmid-mediated fosfomycin resistance gene fosA3.</title>
        <authorList>
            <person name="Ito R."/>
            <person name="Pacey M.P."/>
            <person name="Doi Y."/>
        </authorList>
    </citation>
    <scope>NUCLEOTIDE SEQUENCE [LARGE SCALE GENOMIC DNA]</scope>
    <source>
        <strain evidence="1 2">YDC799</strain>
    </source>
</reference>
<gene>
    <name evidence="1" type="ORF">CEW81_18195</name>
</gene>
<sequence length="110" mass="12818">MRGAWLTGRFGEENQLHLIKVVTMFDLFGSKEKKENKRLNAVIAAKDKAISGLRSVSENLRARVWSHGMTDAEKLFIEECRDIFKNGKMISERKFKLRVSEINKMREDMK</sequence>
<dbReference type="EMBL" id="CP022114">
    <property type="protein sequence ID" value="ASG63919.1"/>
    <property type="molecule type" value="Genomic_DNA"/>
</dbReference>
<organism evidence="1 2">
    <name type="scientific">Kluyvera genomosp. 3</name>
    <dbReference type="NCBI Taxonomy" id="2774055"/>
    <lineage>
        <taxon>Bacteria</taxon>
        <taxon>Pseudomonadati</taxon>
        <taxon>Pseudomonadota</taxon>
        <taxon>Gammaproteobacteria</taxon>
        <taxon>Enterobacterales</taxon>
        <taxon>Enterobacteriaceae</taxon>
        <taxon>Kluyvera</taxon>
    </lineage>
</organism>
<dbReference type="AlphaFoldDB" id="A0A248KK49"/>